<name>A0A328TNW3_9GAMM</name>
<feature type="non-terminal residue" evidence="1">
    <location>
        <position position="33"/>
    </location>
</feature>
<evidence type="ECO:0000313" key="2">
    <source>
        <dbReference type="Proteomes" id="UP000244334"/>
    </source>
</evidence>
<sequence>MFMRTPRILRCPFSSQWWNVAPLQGERHGFAVP</sequence>
<gene>
    <name evidence="1" type="ORF">ACZ87_02090</name>
</gene>
<protein>
    <submittedName>
        <fullName evidence="1">Uncharacterized protein</fullName>
    </submittedName>
</protein>
<keyword evidence="2" id="KW-1185">Reference proteome</keyword>
<organism evidence="1 2">
    <name type="scientific">Candidatus Erwinia dacicola</name>
    <dbReference type="NCBI Taxonomy" id="252393"/>
    <lineage>
        <taxon>Bacteria</taxon>
        <taxon>Pseudomonadati</taxon>
        <taxon>Pseudomonadota</taxon>
        <taxon>Gammaproteobacteria</taxon>
        <taxon>Enterobacterales</taxon>
        <taxon>Erwiniaceae</taxon>
        <taxon>Erwinia</taxon>
    </lineage>
</organism>
<proteinExistence type="predicted"/>
<dbReference type="AlphaFoldDB" id="A0A328TNW3"/>
<dbReference type="EMBL" id="LJAM02000202">
    <property type="protein sequence ID" value="RAP71093.1"/>
    <property type="molecule type" value="Genomic_DNA"/>
</dbReference>
<reference evidence="1" key="1">
    <citation type="submission" date="2018-04" db="EMBL/GenBank/DDBJ databases">
        <title>Genomes of the Obligate Erwinia dacicola and Facultative Enterobacter sp. OLF Endosymbionts of the Olive Fruit fly, Bactrocera oleae.</title>
        <authorList>
            <person name="Estes A.M."/>
            <person name="Hearn D.J."/>
            <person name="Agarwal S."/>
            <person name="Pierson E.A."/>
            <person name="Dunning-Hotopp J.C."/>
        </authorList>
    </citation>
    <scope>NUCLEOTIDE SEQUENCE [LARGE SCALE GENOMIC DNA]</scope>
    <source>
        <strain evidence="1">Oroville</strain>
    </source>
</reference>
<evidence type="ECO:0000313" key="1">
    <source>
        <dbReference type="EMBL" id="RAP71093.1"/>
    </source>
</evidence>
<dbReference type="Proteomes" id="UP000244334">
    <property type="component" value="Unassembled WGS sequence"/>
</dbReference>
<comment type="caution">
    <text evidence="1">The sequence shown here is derived from an EMBL/GenBank/DDBJ whole genome shotgun (WGS) entry which is preliminary data.</text>
</comment>
<accession>A0A328TNW3</accession>